<comment type="caution">
    <text evidence="3">The sequence shown here is derived from an EMBL/GenBank/DDBJ whole genome shotgun (WGS) entry which is preliminary data.</text>
</comment>
<dbReference type="InterPro" id="IPR010982">
    <property type="entry name" value="Lambda_DNA-bd_dom_sf"/>
</dbReference>
<dbReference type="OrthoDB" id="5190137at2"/>
<accession>A0A4R3L1D4</accession>
<dbReference type="AlphaFoldDB" id="A0A4R3L1D4"/>
<protein>
    <submittedName>
        <fullName evidence="3">Helix-turn-helix protein</fullName>
    </submittedName>
</protein>
<dbReference type="RefSeq" id="WP_131925643.1">
    <property type="nucleotide sequence ID" value="NZ_SMAG01000007.1"/>
</dbReference>
<dbReference type="PROSITE" id="PS50943">
    <property type="entry name" value="HTH_CROC1"/>
    <property type="match status" value="1"/>
</dbReference>
<dbReference type="InterPro" id="IPR001387">
    <property type="entry name" value="Cro/C1-type_HTH"/>
</dbReference>
<keyword evidence="1" id="KW-0238">DNA-binding</keyword>
<dbReference type="EMBL" id="SMAG01000007">
    <property type="protein sequence ID" value="TCS93371.1"/>
    <property type="molecule type" value="Genomic_DNA"/>
</dbReference>
<evidence type="ECO:0000313" key="4">
    <source>
        <dbReference type="Proteomes" id="UP000294937"/>
    </source>
</evidence>
<organism evidence="3 4">
    <name type="scientific">Hazenella coriacea</name>
    <dbReference type="NCBI Taxonomy" id="1179467"/>
    <lineage>
        <taxon>Bacteria</taxon>
        <taxon>Bacillati</taxon>
        <taxon>Bacillota</taxon>
        <taxon>Bacilli</taxon>
        <taxon>Bacillales</taxon>
        <taxon>Thermoactinomycetaceae</taxon>
        <taxon>Hazenella</taxon>
    </lineage>
</organism>
<evidence type="ECO:0000256" key="1">
    <source>
        <dbReference type="ARBA" id="ARBA00023125"/>
    </source>
</evidence>
<feature type="domain" description="HTH cro/C1-type" evidence="2">
    <location>
        <begin position="6"/>
        <end position="60"/>
    </location>
</feature>
<dbReference type="GO" id="GO:0003677">
    <property type="term" value="F:DNA binding"/>
    <property type="evidence" value="ECO:0007669"/>
    <property type="project" value="UniProtKB-KW"/>
</dbReference>
<dbReference type="Pfam" id="PF01381">
    <property type="entry name" value="HTH_3"/>
    <property type="match status" value="1"/>
</dbReference>
<proteinExistence type="predicted"/>
<sequence length="133" mass="15481">MLSDRLTQLRKQKKLTIEEAASKMNMNSLSLHKFEKGSREPSLHNLCRIADFYSVSLDELVGRNWHPIFEELVYFTDEEIALMIRAINAKMVRLEKGIELDQHINLPFSLWYNELEGCKEVIKKLSQSKAIEG</sequence>
<evidence type="ECO:0000313" key="3">
    <source>
        <dbReference type="EMBL" id="TCS93371.1"/>
    </source>
</evidence>
<reference evidence="3 4" key="1">
    <citation type="submission" date="2019-03" db="EMBL/GenBank/DDBJ databases">
        <title>Genomic Encyclopedia of Type Strains, Phase IV (KMG-IV): sequencing the most valuable type-strain genomes for metagenomic binning, comparative biology and taxonomic classification.</title>
        <authorList>
            <person name="Goeker M."/>
        </authorList>
    </citation>
    <scope>NUCLEOTIDE SEQUENCE [LARGE SCALE GENOMIC DNA]</scope>
    <source>
        <strain evidence="3 4">DSM 45707</strain>
    </source>
</reference>
<dbReference type="Gene3D" id="1.10.260.40">
    <property type="entry name" value="lambda repressor-like DNA-binding domains"/>
    <property type="match status" value="1"/>
</dbReference>
<name>A0A4R3L1D4_9BACL</name>
<gene>
    <name evidence="3" type="ORF">EDD58_10717</name>
</gene>
<dbReference type="SMART" id="SM00530">
    <property type="entry name" value="HTH_XRE"/>
    <property type="match status" value="1"/>
</dbReference>
<dbReference type="PANTHER" id="PTHR46558:SF11">
    <property type="entry name" value="HTH-TYPE TRANSCRIPTIONAL REGULATOR XRE"/>
    <property type="match status" value="1"/>
</dbReference>
<dbReference type="PANTHER" id="PTHR46558">
    <property type="entry name" value="TRACRIPTIONAL REGULATORY PROTEIN-RELATED-RELATED"/>
    <property type="match status" value="1"/>
</dbReference>
<dbReference type="CDD" id="cd00093">
    <property type="entry name" value="HTH_XRE"/>
    <property type="match status" value="1"/>
</dbReference>
<keyword evidence="4" id="KW-1185">Reference proteome</keyword>
<evidence type="ECO:0000259" key="2">
    <source>
        <dbReference type="PROSITE" id="PS50943"/>
    </source>
</evidence>
<dbReference type="SUPFAM" id="SSF47413">
    <property type="entry name" value="lambda repressor-like DNA-binding domains"/>
    <property type="match status" value="1"/>
</dbReference>
<dbReference type="Proteomes" id="UP000294937">
    <property type="component" value="Unassembled WGS sequence"/>
</dbReference>